<feature type="compositionally biased region" description="Basic and acidic residues" evidence="14">
    <location>
        <begin position="556"/>
        <end position="567"/>
    </location>
</feature>
<feature type="region of interest" description="Disordered" evidence="14">
    <location>
        <begin position="556"/>
        <end position="577"/>
    </location>
</feature>
<feature type="domain" description="MRNA cap 0 methyltransferase" evidence="15">
    <location>
        <begin position="342"/>
        <end position="691"/>
    </location>
</feature>
<evidence type="ECO:0000256" key="2">
    <source>
        <dbReference type="ARBA" id="ARBA00004123"/>
    </source>
</evidence>
<feature type="compositionally biased region" description="Acidic residues" evidence="14">
    <location>
        <begin position="682"/>
        <end position="691"/>
    </location>
</feature>
<accession>A0A443I6Z3</accession>
<dbReference type="PANTHER" id="PTHR12189">
    <property type="entry name" value="MRNA GUANINE-7- METHYLTRANSFERASE"/>
    <property type="match status" value="1"/>
</dbReference>
<dbReference type="InterPro" id="IPR004971">
    <property type="entry name" value="mRNA_G-N7_MeTrfase_dom"/>
</dbReference>
<dbReference type="GO" id="GO:0004482">
    <property type="term" value="F:mRNA 5'-cap (guanine-N7-)-methyltransferase activity"/>
    <property type="evidence" value="ECO:0007669"/>
    <property type="project" value="UniProtKB-EC"/>
</dbReference>
<keyword evidence="8" id="KW-0507">mRNA processing</keyword>
<dbReference type="FunFam" id="3.40.50.150:FF:000231">
    <property type="entry name" value="mRNA cap guanine-N7 methyltransferase"/>
    <property type="match status" value="1"/>
</dbReference>
<evidence type="ECO:0000256" key="14">
    <source>
        <dbReference type="SAM" id="MobiDB-lite"/>
    </source>
</evidence>
<keyword evidence="17" id="KW-1185">Reference proteome</keyword>
<feature type="compositionally biased region" description="Acidic residues" evidence="14">
    <location>
        <begin position="568"/>
        <end position="577"/>
    </location>
</feature>
<evidence type="ECO:0000256" key="3">
    <source>
        <dbReference type="ARBA" id="ARBA00011926"/>
    </source>
</evidence>
<dbReference type="EMBL" id="RCNU01000001">
    <property type="protein sequence ID" value="RWQ99854.1"/>
    <property type="molecule type" value="Genomic_DNA"/>
</dbReference>
<dbReference type="Gene3D" id="3.40.50.150">
    <property type="entry name" value="Vaccinia Virus protein VP39"/>
    <property type="match status" value="1"/>
</dbReference>
<evidence type="ECO:0000256" key="1">
    <source>
        <dbReference type="ARBA" id="ARBA00003378"/>
    </source>
</evidence>
<feature type="compositionally biased region" description="Polar residues" evidence="14">
    <location>
        <begin position="115"/>
        <end position="129"/>
    </location>
</feature>
<keyword evidence="4 16" id="KW-0489">Methyltransferase</keyword>
<dbReference type="RefSeq" id="XP_028489499.1">
    <property type="nucleotide sequence ID" value="XM_028627621.1"/>
</dbReference>
<feature type="compositionally biased region" description="Basic and acidic residues" evidence="14">
    <location>
        <begin position="29"/>
        <end position="49"/>
    </location>
</feature>
<feature type="compositionally biased region" description="Polar residues" evidence="14">
    <location>
        <begin position="178"/>
        <end position="189"/>
    </location>
</feature>
<dbReference type="GeneID" id="39596898"/>
<keyword evidence="7" id="KW-0694">RNA-binding</keyword>
<comment type="function">
    <text evidence="1">Responsible for methylating the 5'-cap structure of mRNAs.</text>
</comment>
<dbReference type="AlphaFoldDB" id="A0A443I6Z3"/>
<evidence type="ECO:0000256" key="11">
    <source>
        <dbReference type="ARBA" id="ARBA00033387"/>
    </source>
</evidence>
<proteinExistence type="predicted"/>
<sequence>MSTEKRRRSSGAMYDPARDTYTVSDEQDRDYSAEHAHRPGRRDAPDEARLIAPEIISQKEDRVTVTSDRDDRDTVLDSRTAIAPHSVPQEAVEGLTESGSSTIPPPTISPEPVAEQNSIQRRSPSLSTTKSKKQDQPAAKQTMEKSSLSPGVAQDFSQKEAAEKSAAATKSPTERTSGENGHQQDGSPNNKKRKVTEDDATAEKPASSSERPLSKRKRQEERHQKLRRRGRTPPSVYSRRDRSPARGTPADQNLTETPRSPSPVPRRSPTPEAQARQRKRPGGGARMGIVNREVLRRRQEERERAQEEEAQRALRDRGVSDVVRQHYNAVPERGREWRKTDSKIKGLRSFNNWIKSTIIQKFSPDEEFLSRVTGTKDWAEDTAPPPAEEKRLLVVDLGCGKGGDLGKWQLAPQPVDLYVGLDPAEISIQQARDRYEGMRSGRGQRGRRNAGPIFHAEFYPKDCFGEWLGDLRIIQQVGIDPNVGPGGSIMSSRWGGGGFDVVASMFTMHYAFESEEKARQMLRNVAGALKKGGRFLGVGPNSDVISARVAEFHKKQKEHEAAKKESTEAPEDGEVEDFPQYPEWGNSIYRVKFPGPTPEDGVFRPPFGWKYSYFMEEAVEEIPEYVVPWEAFRALTEEYNLELQYRRPFLDIWKEEKDDPELGPLSERMGVRGRGGGPLLVSDEELEAASK</sequence>
<dbReference type="EC" id="2.1.1.56" evidence="3"/>
<dbReference type="PANTHER" id="PTHR12189:SF2">
    <property type="entry name" value="MRNA CAP GUANINE-N7 METHYLTRANSFERASE"/>
    <property type="match status" value="1"/>
</dbReference>
<comment type="subcellular location">
    <subcellularLocation>
        <location evidence="2">Nucleus</location>
    </subcellularLocation>
</comment>
<dbReference type="Proteomes" id="UP000283841">
    <property type="component" value="Unassembled WGS sequence"/>
</dbReference>
<evidence type="ECO:0000313" key="17">
    <source>
        <dbReference type="Proteomes" id="UP000283841"/>
    </source>
</evidence>
<keyword evidence="5 16" id="KW-0808">Transferase</keyword>
<keyword evidence="6" id="KW-0949">S-adenosyl-L-methionine</keyword>
<evidence type="ECO:0000256" key="10">
    <source>
        <dbReference type="ARBA" id="ARBA00032772"/>
    </source>
</evidence>
<dbReference type="PROSITE" id="PS51562">
    <property type="entry name" value="RNA_CAP0_MT"/>
    <property type="match status" value="1"/>
</dbReference>
<protein>
    <recommendedName>
        <fullName evidence="13">mRNA cap guanine-N(7) methyltransferase</fullName>
        <ecNumber evidence="3">2.1.1.56</ecNumber>
    </recommendedName>
    <alternativeName>
        <fullName evidence="10">mRNA (guanine-N(7))-methyltransferase</fullName>
    </alternativeName>
    <alternativeName>
        <fullName evidence="11">mRNA cap methyltransferase</fullName>
    </alternativeName>
</protein>
<evidence type="ECO:0000256" key="13">
    <source>
        <dbReference type="ARBA" id="ARBA00049739"/>
    </source>
</evidence>
<feature type="compositionally biased region" description="Basic and acidic residues" evidence="14">
    <location>
        <begin position="293"/>
        <end position="317"/>
    </location>
</feature>
<feature type="region of interest" description="Disordered" evidence="14">
    <location>
        <begin position="1"/>
        <end position="317"/>
    </location>
</feature>
<evidence type="ECO:0000259" key="15">
    <source>
        <dbReference type="PROSITE" id="PS51562"/>
    </source>
</evidence>
<feature type="region of interest" description="Disordered" evidence="14">
    <location>
        <begin position="659"/>
        <end position="691"/>
    </location>
</feature>
<evidence type="ECO:0000256" key="8">
    <source>
        <dbReference type="ARBA" id="ARBA00023042"/>
    </source>
</evidence>
<dbReference type="SUPFAM" id="SSF53335">
    <property type="entry name" value="S-adenosyl-L-methionine-dependent methyltransferases"/>
    <property type="match status" value="1"/>
</dbReference>
<evidence type="ECO:0000256" key="5">
    <source>
        <dbReference type="ARBA" id="ARBA00022679"/>
    </source>
</evidence>
<comment type="catalytic activity">
    <reaction evidence="12">
        <text>a 5'-end (5'-triphosphoguanosine)-ribonucleoside in mRNA + S-adenosyl-L-methionine = a 5'-end (N(7)-methyl 5'-triphosphoguanosine)-ribonucleoside in mRNA + S-adenosyl-L-homocysteine</text>
        <dbReference type="Rhea" id="RHEA:67008"/>
        <dbReference type="Rhea" id="RHEA-COMP:17166"/>
        <dbReference type="Rhea" id="RHEA-COMP:17167"/>
        <dbReference type="ChEBI" id="CHEBI:57856"/>
        <dbReference type="ChEBI" id="CHEBI:59789"/>
        <dbReference type="ChEBI" id="CHEBI:156461"/>
        <dbReference type="ChEBI" id="CHEBI:167617"/>
        <dbReference type="EC" id="2.1.1.56"/>
    </reaction>
</comment>
<dbReference type="GO" id="GO:0005634">
    <property type="term" value="C:nucleus"/>
    <property type="evidence" value="ECO:0007669"/>
    <property type="project" value="UniProtKB-SubCell"/>
</dbReference>
<reference evidence="16 17" key="1">
    <citation type="journal article" date="2018" name="Front. Microbiol.">
        <title>Genomic and genetic insights into a cosmopolitan fungus, Paecilomyces variotii (Eurotiales).</title>
        <authorList>
            <person name="Urquhart A.S."/>
            <person name="Mondo S.J."/>
            <person name="Makela M.R."/>
            <person name="Hane J.K."/>
            <person name="Wiebenga A."/>
            <person name="He G."/>
            <person name="Mihaltcheva S."/>
            <person name="Pangilinan J."/>
            <person name="Lipzen A."/>
            <person name="Barry K."/>
            <person name="de Vries R.P."/>
            <person name="Grigoriev I.V."/>
            <person name="Idnurm A."/>
        </authorList>
    </citation>
    <scope>NUCLEOTIDE SEQUENCE [LARGE SCALE GENOMIC DNA]</scope>
    <source>
        <strain evidence="16 17">CBS 101075</strain>
    </source>
</reference>
<dbReference type="VEuPathDB" id="FungiDB:C8Q69DRAFT_38512"/>
<evidence type="ECO:0000313" key="16">
    <source>
        <dbReference type="EMBL" id="RWQ99854.1"/>
    </source>
</evidence>
<dbReference type="Pfam" id="PF03291">
    <property type="entry name" value="mRNA_G-N7_MeTrfase"/>
    <property type="match status" value="1"/>
</dbReference>
<dbReference type="STRING" id="264951.A0A443I6Z3"/>
<comment type="caution">
    <text evidence="16">The sequence shown here is derived from an EMBL/GenBank/DDBJ whole genome shotgun (WGS) entry which is preliminary data.</text>
</comment>
<evidence type="ECO:0000256" key="9">
    <source>
        <dbReference type="ARBA" id="ARBA00023242"/>
    </source>
</evidence>
<keyword evidence="8" id="KW-0506">mRNA capping</keyword>
<dbReference type="InterPro" id="IPR029063">
    <property type="entry name" value="SAM-dependent_MTases_sf"/>
</dbReference>
<evidence type="ECO:0000256" key="12">
    <source>
        <dbReference type="ARBA" id="ARBA00044712"/>
    </source>
</evidence>
<dbReference type="CDD" id="cd02440">
    <property type="entry name" value="AdoMet_MTases"/>
    <property type="match status" value="1"/>
</dbReference>
<feature type="compositionally biased region" description="Basic and acidic residues" evidence="14">
    <location>
        <begin position="57"/>
        <end position="76"/>
    </location>
</feature>
<dbReference type="InterPro" id="IPR039753">
    <property type="entry name" value="RG7MT1"/>
</dbReference>
<keyword evidence="9" id="KW-0539">Nucleus</keyword>
<evidence type="ECO:0000256" key="4">
    <source>
        <dbReference type="ARBA" id="ARBA00022603"/>
    </source>
</evidence>
<gene>
    <name evidence="16" type="ORF">C8Q69DRAFT_38512</name>
</gene>
<organism evidence="16 17">
    <name type="scientific">Byssochlamys spectabilis</name>
    <name type="common">Paecilomyces variotii</name>
    <dbReference type="NCBI Taxonomy" id="264951"/>
    <lineage>
        <taxon>Eukaryota</taxon>
        <taxon>Fungi</taxon>
        <taxon>Dikarya</taxon>
        <taxon>Ascomycota</taxon>
        <taxon>Pezizomycotina</taxon>
        <taxon>Eurotiomycetes</taxon>
        <taxon>Eurotiomycetidae</taxon>
        <taxon>Eurotiales</taxon>
        <taxon>Thermoascaceae</taxon>
        <taxon>Paecilomyces</taxon>
    </lineage>
</organism>
<evidence type="ECO:0000256" key="7">
    <source>
        <dbReference type="ARBA" id="ARBA00022884"/>
    </source>
</evidence>
<evidence type="ECO:0000256" key="6">
    <source>
        <dbReference type="ARBA" id="ARBA00022691"/>
    </source>
</evidence>
<name>A0A443I6Z3_BYSSP</name>
<dbReference type="GO" id="GO:0003723">
    <property type="term" value="F:RNA binding"/>
    <property type="evidence" value="ECO:0007669"/>
    <property type="project" value="UniProtKB-KW"/>
</dbReference>